<dbReference type="AlphaFoldDB" id="A0A4S3TPF8"/>
<evidence type="ECO:0000313" key="3">
    <source>
        <dbReference type="EMBL" id="THE65055.1"/>
    </source>
</evidence>
<keyword evidence="4" id="KW-1185">Reference proteome</keyword>
<feature type="compositionally biased region" description="Polar residues" evidence="1">
    <location>
        <begin position="591"/>
        <end position="609"/>
    </location>
</feature>
<feature type="region of interest" description="Disordered" evidence="1">
    <location>
        <begin position="586"/>
        <end position="627"/>
    </location>
</feature>
<evidence type="ECO:0000313" key="4">
    <source>
        <dbReference type="Proteomes" id="UP000318864"/>
    </source>
</evidence>
<gene>
    <name evidence="3" type="ORF">D8Y22_07455</name>
</gene>
<reference evidence="3 4" key="1">
    <citation type="submission" date="2018-10" db="EMBL/GenBank/DDBJ databases">
        <title>Natronolimnobius sp. XQ-INN 246 isolated from Inner Mongolia Autonomous Region of China.</title>
        <authorList>
            <person name="Xue Q."/>
        </authorList>
    </citation>
    <scope>NUCLEOTIDE SEQUENCE [LARGE SCALE GENOMIC DNA]</scope>
    <source>
        <strain evidence="3 4">XQ-INN 246</strain>
    </source>
</reference>
<evidence type="ECO:0000256" key="2">
    <source>
        <dbReference type="SAM" id="Phobius"/>
    </source>
</evidence>
<keyword evidence="2" id="KW-0812">Transmembrane</keyword>
<organism evidence="3 4">
    <name type="scientific">Salinadaptatus halalkaliphilus</name>
    <dbReference type="NCBI Taxonomy" id="2419781"/>
    <lineage>
        <taxon>Archaea</taxon>
        <taxon>Methanobacteriati</taxon>
        <taxon>Methanobacteriota</taxon>
        <taxon>Stenosarchaea group</taxon>
        <taxon>Halobacteria</taxon>
        <taxon>Halobacteriales</taxon>
        <taxon>Natrialbaceae</taxon>
        <taxon>Salinadaptatus</taxon>
    </lineage>
</organism>
<sequence length="741" mass="79346">MRRRRILLAELVVVVILLCSVGFVAVSGATQSTTVSGASTAADEHVDGTDDTPPHVDPDEYDEDGDLSEVQSWLAQQLADRLYTSTTALERDKYDSARAQFDDTYRDHYDEYAPIVRDSGDYEHENLDGTLPEAFVHARAETISLADALEAYDERSTEYDRAVARDDEDAAVELALELDRRAAEIEAANESLHQQFAIIEAVSRADLQNSPETVRAIDTEIQAQQAEIRAARFTDTSLTADADGDTVTPAETVTLTGSIDADDEGWPAGQETVTIAVNGEAHDLEVTEDPQGTTAGIDEDGTFVLEYRPEPLGSTADELHVEYVPATGIGHRSTETTIPVAVESVEPTVTLDGPERVGYGDTVLVTGEFTADDLPVENALLTVSLGETALETVETVEGSFSETVSIPATVPDGERELAVSFDATDRALEPVSTREPVTVTERESRLTLYVTETATGQLYVEGALTAVGGDAISGQPIRLDADGDHVADVRTADDGSFDETITVEPPGDNATITATYDGDGTNVGSGAERTTAETTTQASWIDDWGLIVYVLAGSLLVGGALVGVWRLVRYYRSPPVDDGGFASVFGDRSRASSTRPSADSPDGTVTASATPGPDRRPTNAELPVSIGPSHSHELLKQASTQLSSGRTNEAIQSAYVAARMELQSFVPEGQTLTHWEFHEQYSGPHADALGEITEQYERAAFGLEHVSREDASEAVVSARLLVDGMSDDDGSHDLDGIVLEE</sequence>
<accession>A0A4S3TPF8</accession>
<comment type="caution">
    <text evidence="3">The sequence shown here is derived from an EMBL/GenBank/DDBJ whole genome shotgun (WGS) entry which is preliminary data.</text>
</comment>
<feature type="region of interest" description="Disordered" evidence="1">
    <location>
        <begin position="506"/>
        <end position="531"/>
    </location>
</feature>
<proteinExistence type="predicted"/>
<feature type="compositionally biased region" description="Basic and acidic residues" evidence="1">
    <location>
        <begin position="42"/>
        <end position="58"/>
    </location>
</feature>
<protein>
    <recommendedName>
        <fullName evidence="5">DUF4129 domain-containing protein</fullName>
    </recommendedName>
</protein>
<dbReference type="RefSeq" id="WP_174811798.1">
    <property type="nucleotide sequence ID" value="NZ_RBZW01000021.1"/>
</dbReference>
<feature type="transmembrane region" description="Helical" evidence="2">
    <location>
        <begin position="544"/>
        <end position="565"/>
    </location>
</feature>
<name>A0A4S3TPF8_9EURY</name>
<feature type="region of interest" description="Disordered" evidence="1">
    <location>
        <begin position="34"/>
        <end position="67"/>
    </location>
</feature>
<keyword evidence="2" id="KW-0472">Membrane</keyword>
<dbReference type="OrthoDB" id="206387at2157"/>
<keyword evidence="2" id="KW-1133">Transmembrane helix</keyword>
<dbReference type="Proteomes" id="UP000318864">
    <property type="component" value="Unassembled WGS sequence"/>
</dbReference>
<evidence type="ECO:0000256" key="1">
    <source>
        <dbReference type="SAM" id="MobiDB-lite"/>
    </source>
</evidence>
<dbReference type="EMBL" id="RBZW01000021">
    <property type="protein sequence ID" value="THE65055.1"/>
    <property type="molecule type" value="Genomic_DNA"/>
</dbReference>
<evidence type="ECO:0008006" key="5">
    <source>
        <dbReference type="Google" id="ProtNLM"/>
    </source>
</evidence>